<name>A0ACA9R126_9GLOM</name>
<accession>A0ACA9R126</accession>
<protein>
    <submittedName>
        <fullName evidence="1">33686_t:CDS:1</fullName>
    </submittedName>
</protein>
<evidence type="ECO:0000313" key="1">
    <source>
        <dbReference type="EMBL" id="CAG8772137.1"/>
    </source>
</evidence>
<proteinExistence type="predicted"/>
<gene>
    <name evidence="1" type="ORF">RPERSI_LOCUS16538</name>
</gene>
<sequence length="99" mass="10919">ETEHKNKIKKARAHGITPSPKRKNVIPPTSRFKKTTVQLSVTNSDIAETNDEIVTLSVASNENDSPRHNSITTTNFDDSESPTITPHTTKSSRPSKIPI</sequence>
<dbReference type="EMBL" id="CAJVQC010041028">
    <property type="protein sequence ID" value="CAG8772137.1"/>
    <property type="molecule type" value="Genomic_DNA"/>
</dbReference>
<reference evidence="1" key="1">
    <citation type="submission" date="2021-06" db="EMBL/GenBank/DDBJ databases">
        <authorList>
            <person name="Kallberg Y."/>
            <person name="Tangrot J."/>
            <person name="Rosling A."/>
        </authorList>
    </citation>
    <scope>NUCLEOTIDE SEQUENCE</scope>
    <source>
        <strain evidence="1">MA461A</strain>
    </source>
</reference>
<organism evidence="1 2">
    <name type="scientific">Racocetra persica</name>
    <dbReference type="NCBI Taxonomy" id="160502"/>
    <lineage>
        <taxon>Eukaryota</taxon>
        <taxon>Fungi</taxon>
        <taxon>Fungi incertae sedis</taxon>
        <taxon>Mucoromycota</taxon>
        <taxon>Glomeromycotina</taxon>
        <taxon>Glomeromycetes</taxon>
        <taxon>Diversisporales</taxon>
        <taxon>Gigasporaceae</taxon>
        <taxon>Racocetra</taxon>
    </lineage>
</organism>
<keyword evidence="2" id="KW-1185">Reference proteome</keyword>
<evidence type="ECO:0000313" key="2">
    <source>
        <dbReference type="Proteomes" id="UP000789920"/>
    </source>
</evidence>
<comment type="caution">
    <text evidence="1">The sequence shown here is derived from an EMBL/GenBank/DDBJ whole genome shotgun (WGS) entry which is preliminary data.</text>
</comment>
<feature type="non-terminal residue" evidence="1">
    <location>
        <position position="1"/>
    </location>
</feature>
<dbReference type="Proteomes" id="UP000789920">
    <property type="component" value="Unassembled WGS sequence"/>
</dbReference>